<feature type="compositionally biased region" description="Low complexity" evidence="1">
    <location>
        <begin position="106"/>
        <end position="132"/>
    </location>
</feature>
<feature type="region of interest" description="Disordered" evidence="1">
    <location>
        <begin position="100"/>
        <end position="135"/>
    </location>
</feature>
<dbReference type="EMBL" id="JAAIUW010000005">
    <property type="protein sequence ID" value="KAF7832952.1"/>
    <property type="molecule type" value="Genomic_DNA"/>
</dbReference>
<reference evidence="2" key="1">
    <citation type="submission" date="2020-09" db="EMBL/GenBank/DDBJ databases">
        <title>Genome-Enabled Discovery of Anthraquinone Biosynthesis in Senna tora.</title>
        <authorList>
            <person name="Kang S.-H."/>
            <person name="Pandey R.P."/>
            <person name="Lee C.-M."/>
            <person name="Sim J.-S."/>
            <person name="Jeong J.-T."/>
            <person name="Choi B.-S."/>
            <person name="Jung M."/>
            <person name="Ginzburg D."/>
            <person name="Zhao K."/>
            <person name="Won S.Y."/>
            <person name="Oh T.-J."/>
            <person name="Yu Y."/>
            <person name="Kim N.-H."/>
            <person name="Lee O.R."/>
            <person name="Lee T.-H."/>
            <person name="Bashyal P."/>
            <person name="Kim T.-S."/>
            <person name="Lee W.-H."/>
            <person name="Kawkins C."/>
            <person name="Kim C.-K."/>
            <person name="Kim J.S."/>
            <person name="Ahn B.O."/>
            <person name="Rhee S.Y."/>
            <person name="Sohng J.K."/>
        </authorList>
    </citation>
    <scope>NUCLEOTIDE SEQUENCE</scope>
    <source>
        <tissue evidence="2">Leaf</tissue>
    </source>
</reference>
<keyword evidence="3" id="KW-1185">Reference proteome</keyword>
<keyword evidence="2" id="KW-0418">Kinase</keyword>
<gene>
    <name evidence="2" type="ORF">G2W53_015285</name>
</gene>
<name>A0A835C9K4_9FABA</name>
<dbReference type="AlphaFoldDB" id="A0A835C9K4"/>
<dbReference type="Proteomes" id="UP000634136">
    <property type="component" value="Unassembled WGS sequence"/>
</dbReference>
<accession>A0A835C9K4</accession>
<evidence type="ECO:0000313" key="3">
    <source>
        <dbReference type="Proteomes" id="UP000634136"/>
    </source>
</evidence>
<keyword evidence="2" id="KW-0675">Receptor</keyword>
<sequence>MDIEKVKWMFALQASDFGIAEQMKGVKYQIIINRSSSSKSSQTFIDDSQHSTVRFQSQSSVFATINSSNISPIYQSTRIFTAQDKNLWKILNRVEQEISLTSKPNTSSSPAAEASSPSLSRSTSTFSSARSAATRRQRREICLVAMDSPSMVRVFAADGSV</sequence>
<keyword evidence="2" id="KW-0808">Transferase</keyword>
<protein>
    <submittedName>
        <fullName evidence="2">Receptor-like protein kinase THESEUS 1</fullName>
    </submittedName>
</protein>
<dbReference type="GO" id="GO:0016301">
    <property type="term" value="F:kinase activity"/>
    <property type="evidence" value="ECO:0007669"/>
    <property type="project" value="UniProtKB-KW"/>
</dbReference>
<evidence type="ECO:0000256" key="1">
    <source>
        <dbReference type="SAM" id="MobiDB-lite"/>
    </source>
</evidence>
<proteinExistence type="predicted"/>
<organism evidence="2 3">
    <name type="scientific">Senna tora</name>
    <dbReference type="NCBI Taxonomy" id="362788"/>
    <lineage>
        <taxon>Eukaryota</taxon>
        <taxon>Viridiplantae</taxon>
        <taxon>Streptophyta</taxon>
        <taxon>Embryophyta</taxon>
        <taxon>Tracheophyta</taxon>
        <taxon>Spermatophyta</taxon>
        <taxon>Magnoliopsida</taxon>
        <taxon>eudicotyledons</taxon>
        <taxon>Gunneridae</taxon>
        <taxon>Pentapetalae</taxon>
        <taxon>rosids</taxon>
        <taxon>fabids</taxon>
        <taxon>Fabales</taxon>
        <taxon>Fabaceae</taxon>
        <taxon>Caesalpinioideae</taxon>
        <taxon>Cassia clade</taxon>
        <taxon>Senna</taxon>
    </lineage>
</organism>
<comment type="caution">
    <text evidence="2">The sequence shown here is derived from an EMBL/GenBank/DDBJ whole genome shotgun (WGS) entry which is preliminary data.</text>
</comment>
<evidence type="ECO:0000313" key="2">
    <source>
        <dbReference type="EMBL" id="KAF7832952.1"/>
    </source>
</evidence>